<sequence length="109" mass="11653">MSLVSPPTPACADQPYLPLSILCSHSTFPPPACRPATLAASISALAIAQPVAFSLTIYLLTLQNFVVDEAGAKWPLHRSEAVTSVRQLLFQSGILSIKENNSPQNSHLI</sequence>
<proteinExistence type="predicted"/>
<comment type="caution">
    <text evidence="1">The sequence shown here is derived from an EMBL/GenBank/DDBJ whole genome shotgun (WGS) entry which is preliminary data.</text>
</comment>
<dbReference type="AlphaFoldDB" id="A0A8T3BKK3"/>
<organism evidence="1 2">
    <name type="scientific">Dendrobium nobile</name>
    <name type="common">Orchid</name>
    <dbReference type="NCBI Taxonomy" id="94219"/>
    <lineage>
        <taxon>Eukaryota</taxon>
        <taxon>Viridiplantae</taxon>
        <taxon>Streptophyta</taxon>
        <taxon>Embryophyta</taxon>
        <taxon>Tracheophyta</taxon>
        <taxon>Spermatophyta</taxon>
        <taxon>Magnoliopsida</taxon>
        <taxon>Liliopsida</taxon>
        <taxon>Asparagales</taxon>
        <taxon>Orchidaceae</taxon>
        <taxon>Epidendroideae</taxon>
        <taxon>Malaxideae</taxon>
        <taxon>Dendrobiinae</taxon>
        <taxon>Dendrobium</taxon>
    </lineage>
</organism>
<protein>
    <submittedName>
        <fullName evidence="1">Uncharacterized protein</fullName>
    </submittedName>
</protein>
<name>A0A8T3BKK3_DENNO</name>
<evidence type="ECO:0000313" key="2">
    <source>
        <dbReference type="Proteomes" id="UP000829196"/>
    </source>
</evidence>
<accession>A0A8T3BKK3</accession>
<gene>
    <name evidence="1" type="ORF">KFK09_008387</name>
</gene>
<dbReference type="EMBL" id="JAGYWB010000007">
    <property type="protein sequence ID" value="KAI0515721.1"/>
    <property type="molecule type" value="Genomic_DNA"/>
</dbReference>
<reference evidence="1" key="1">
    <citation type="journal article" date="2022" name="Front. Genet.">
        <title>Chromosome-Scale Assembly of the Dendrobium nobile Genome Provides Insights Into the Molecular Mechanism of the Biosynthesis of the Medicinal Active Ingredient of Dendrobium.</title>
        <authorList>
            <person name="Xu Q."/>
            <person name="Niu S.-C."/>
            <person name="Li K.-L."/>
            <person name="Zheng P.-J."/>
            <person name="Zhang X.-J."/>
            <person name="Jia Y."/>
            <person name="Liu Y."/>
            <person name="Niu Y.-X."/>
            <person name="Yu L.-H."/>
            <person name="Chen D.-F."/>
            <person name="Zhang G.-Q."/>
        </authorList>
    </citation>
    <scope>NUCLEOTIDE SEQUENCE</scope>
    <source>
        <tissue evidence="1">Leaf</tissue>
    </source>
</reference>
<keyword evidence="2" id="KW-1185">Reference proteome</keyword>
<dbReference type="Proteomes" id="UP000829196">
    <property type="component" value="Unassembled WGS sequence"/>
</dbReference>
<evidence type="ECO:0000313" key="1">
    <source>
        <dbReference type="EMBL" id="KAI0515721.1"/>
    </source>
</evidence>